<dbReference type="OrthoDB" id="9775595at2"/>
<dbReference type="RefSeq" id="WP_093583268.1">
    <property type="nucleotide sequence ID" value="NZ_FPBA01000023.1"/>
</dbReference>
<dbReference type="SUPFAM" id="SSF55729">
    <property type="entry name" value="Acyl-CoA N-acyltransferases (Nat)"/>
    <property type="match status" value="1"/>
</dbReference>
<keyword evidence="3" id="KW-1185">Reference proteome</keyword>
<dbReference type="Gene3D" id="3.40.630.30">
    <property type="match status" value="1"/>
</dbReference>
<dbReference type="EMBL" id="FPBA01000023">
    <property type="protein sequence ID" value="SFU00426.1"/>
    <property type="molecule type" value="Genomic_DNA"/>
</dbReference>
<evidence type="ECO:0000313" key="2">
    <source>
        <dbReference type="EMBL" id="SFU00426.1"/>
    </source>
</evidence>
<dbReference type="InterPro" id="IPR056935">
    <property type="entry name" value="Rv0428c-like_C"/>
</dbReference>
<evidence type="ECO:0000313" key="3">
    <source>
        <dbReference type="Proteomes" id="UP000199546"/>
    </source>
</evidence>
<dbReference type="GO" id="GO:0016747">
    <property type="term" value="F:acyltransferase activity, transferring groups other than amino-acyl groups"/>
    <property type="evidence" value="ECO:0007669"/>
    <property type="project" value="InterPro"/>
</dbReference>
<dbReference type="Proteomes" id="UP000199546">
    <property type="component" value="Unassembled WGS sequence"/>
</dbReference>
<dbReference type="STRING" id="1296565.SAMN05660657_04652"/>
<feature type="domain" description="N-acetyltransferase" evidence="1">
    <location>
        <begin position="173"/>
        <end position="258"/>
    </location>
</feature>
<reference evidence="3" key="1">
    <citation type="submission" date="2016-10" db="EMBL/GenBank/DDBJ databases">
        <authorList>
            <person name="Varghese N."/>
            <person name="Submissions S."/>
        </authorList>
    </citation>
    <scope>NUCLEOTIDE SEQUENCE [LARGE SCALE GENOMIC DNA]</scope>
    <source>
        <strain evidence="3">DSM 46136</strain>
    </source>
</reference>
<dbReference type="Pfam" id="PF24553">
    <property type="entry name" value="Rv0428c_C"/>
    <property type="match status" value="1"/>
</dbReference>
<sequence>MGQSRSPLGVADLERLAARGWRGTDEEPLGGWLLRAGGGFTGRTNTALVTGDPGRPLPEAVEAVTAWYRDRGLRPGAALPGVQARPADAALAAAGWTRDDDVLVLTAPLVPGPAPAVPVQLSPTPDDGWLTAYRHLGNALPDTARAVLVNAPDVVFAAVRPGPGDAAVRPGPGDAPVAVARGVVTDDWLGVSAVTVAGGARRRGLATAVMAAVTRWGAERGARWVYLQVTASNAPARELYRQSGYVEHHRYHYRWAPD</sequence>
<protein>
    <submittedName>
        <fullName evidence="2">Acetyltransferase (GNAT) family protein</fullName>
    </submittedName>
</protein>
<dbReference type="CDD" id="cd04301">
    <property type="entry name" value="NAT_SF"/>
    <property type="match status" value="1"/>
</dbReference>
<organism evidence="2 3">
    <name type="scientific">Geodermatophilus amargosae</name>
    <dbReference type="NCBI Taxonomy" id="1296565"/>
    <lineage>
        <taxon>Bacteria</taxon>
        <taxon>Bacillati</taxon>
        <taxon>Actinomycetota</taxon>
        <taxon>Actinomycetes</taxon>
        <taxon>Geodermatophilales</taxon>
        <taxon>Geodermatophilaceae</taxon>
        <taxon>Geodermatophilus</taxon>
    </lineage>
</organism>
<name>A0A1I7CLW4_9ACTN</name>
<keyword evidence="2" id="KW-0808">Transferase</keyword>
<gene>
    <name evidence="2" type="ORF">SAMN05660657_04652</name>
</gene>
<dbReference type="InterPro" id="IPR000182">
    <property type="entry name" value="GNAT_dom"/>
</dbReference>
<dbReference type="PROSITE" id="PS51186">
    <property type="entry name" value="GNAT"/>
    <property type="match status" value="1"/>
</dbReference>
<dbReference type="InterPro" id="IPR016181">
    <property type="entry name" value="Acyl_CoA_acyltransferase"/>
</dbReference>
<proteinExistence type="predicted"/>
<dbReference type="AlphaFoldDB" id="A0A1I7CLW4"/>
<accession>A0A1I7CLW4</accession>
<evidence type="ECO:0000259" key="1">
    <source>
        <dbReference type="PROSITE" id="PS51186"/>
    </source>
</evidence>